<name>W8W2V0_9VIRU</name>
<evidence type="ECO:0000313" key="1">
    <source>
        <dbReference type="EMBL" id="CCV02174.1"/>
    </source>
</evidence>
<dbReference type="KEGG" id="vg:18501528"/>
<organism evidence="1 2">
    <name type="scientific">Invertebrate iridovirus 25</name>
    <dbReference type="NCBI Taxonomy" id="1301280"/>
    <lineage>
        <taxon>Viruses</taxon>
        <taxon>Varidnaviria</taxon>
        <taxon>Bamfordvirae</taxon>
        <taxon>Nucleocytoviricota</taxon>
        <taxon>Megaviricetes</taxon>
        <taxon>Pimascovirales</taxon>
        <taxon>Pimascovirales incertae sedis</taxon>
        <taxon>Iridoviridae</taxon>
        <taxon>Betairidovirinae</taxon>
        <taxon>Chloriridovirus</taxon>
        <taxon>Chloriridovirus simulium2</taxon>
    </lineage>
</organism>
<dbReference type="GeneID" id="18501528"/>
<dbReference type="RefSeq" id="YP_009010689.1">
    <property type="nucleotide sequence ID" value="NC_023613.1"/>
</dbReference>
<sequence>MIDTTSQTSNLAVEKGEDIFDLMISNNQRYFLLKEKDADAQFEIVKRLMDIYRLSKIKKLEKFFTFLCIFDVGIDLYLKQELLYLLTLNKLKNKNIDKAFLNVLFLMGKKALNSNEYWLMLLSNIKFFKEEFEGVNIHSLLKNIIVLSFKHNKSFKNIFNLTGMCKNDPYFVDLCTLIFNIGNNIVANIGGTKLTVKNNLLLLQIIFKDDNTFQNNLFQIATSTTVDLNLKLEACDILHSNGSPTIKSKAEFILQKVLPDTVYTSNPENAHLTSLLPSIEKSIHSMLSLNEGKDLPQNLHSFLIKKFMNHPDAIKINSALNRIFNYNFLKFSKYKLTLKQILEHIFLIITECQPDLQNQLYKRLEEELIDMYDTCSQGYLTRLINIFSGFEVGTIGITISYEDEIYSIFSNKINFLVSNAPEEIKSQLLEELMVPSDDYANRLNLIRYLRPHIPIIWNEIFELYKDELTITDLDLYSRKITMRYEGSQ</sequence>
<gene>
    <name evidence="1" type="primary">156L</name>
    <name evidence="1" type="ORF">IIV25_156L</name>
</gene>
<protein>
    <submittedName>
        <fullName evidence="1">Uncharacterized protein</fullName>
    </submittedName>
</protein>
<keyword evidence="2" id="KW-1185">Reference proteome</keyword>
<dbReference type="EMBL" id="HF920635">
    <property type="protein sequence ID" value="CCV02174.1"/>
    <property type="molecule type" value="Genomic_DNA"/>
</dbReference>
<dbReference type="OrthoDB" id="10492at10239"/>
<reference evidence="1 2" key="1">
    <citation type="journal article" date="2013" name="Arch. Virol.">
        <title>Complete genome sequence of invertebrate iridovirus IIV-25 isolated from a blackfly larva.</title>
        <authorList>
            <person name="Piegu B."/>
            <person name="Guizard S."/>
            <person name="Spears T."/>
            <person name="Cruaud C."/>
            <person name="Couloux A."/>
            <person name="Bideshi D.K."/>
            <person name="Federici B.A."/>
            <person name="Bigot Y."/>
        </authorList>
    </citation>
    <scope>NUCLEOTIDE SEQUENCE [LARGE SCALE GENOMIC DNA]</scope>
</reference>
<accession>W8W2V0</accession>
<evidence type="ECO:0000313" key="2">
    <source>
        <dbReference type="Proteomes" id="UP000097612"/>
    </source>
</evidence>
<dbReference type="Proteomes" id="UP000097612">
    <property type="component" value="Segment"/>
</dbReference>
<proteinExistence type="predicted"/>